<dbReference type="Pfam" id="PF03176">
    <property type="entry name" value="MMPL"/>
    <property type="match status" value="1"/>
</dbReference>
<evidence type="ECO:0000313" key="8">
    <source>
        <dbReference type="EMBL" id="OAJ94881.1"/>
    </source>
</evidence>
<proteinExistence type="predicted"/>
<dbReference type="InterPro" id="IPR050545">
    <property type="entry name" value="Mycobact_MmpL"/>
</dbReference>
<organism evidence="8 9">
    <name type="scientific">Vibrio bivalvicida</name>
    <dbReference type="NCBI Taxonomy" id="1276888"/>
    <lineage>
        <taxon>Bacteria</taxon>
        <taxon>Pseudomonadati</taxon>
        <taxon>Pseudomonadota</taxon>
        <taxon>Gammaproteobacteria</taxon>
        <taxon>Vibrionales</taxon>
        <taxon>Vibrionaceae</taxon>
        <taxon>Vibrio</taxon>
        <taxon>Vibrio oreintalis group</taxon>
    </lineage>
</organism>
<feature type="transmembrane region" description="Helical" evidence="6">
    <location>
        <begin position="730"/>
        <end position="749"/>
    </location>
</feature>
<keyword evidence="4 6" id="KW-1133">Transmembrane helix</keyword>
<evidence type="ECO:0000256" key="1">
    <source>
        <dbReference type="ARBA" id="ARBA00004651"/>
    </source>
</evidence>
<reference evidence="8 9" key="1">
    <citation type="journal article" date="2016" name="Syst. Appl. Microbiol.">
        <title>Vibrio bivalvicida sp. nov., a novel larval pathogen for bivalve molluscs reared in a hatchery.</title>
        <authorList>
            <person name="Dubert J."/>
            <person name="Romalde J.L."/>
            <person name="Prado S."/>
            <person name="Barja J.L."/>
        </authorList>
    </citation>
    <scope>NUCLEOTIDE SEQUENCE [LARGE SCALE GENOMIC DNA]</scope>
    <source>
        <strain evidence="8 9">605</strain>
    </source>
</reference>
<evidence type="ECO:0000259" key="7">
    <source>
        <dbReference type="Pfam" id="PF03176"/>
    </source>
</evidence>
<dbReference type="EMBL" id="LLEI02000021">
    <property type="protein sequence ID" value="OAJ94881.1"/>
    <property type="molecule type" value="Genomic_DNA"/>
</dbReference>
<feature type="transmembrane region" description="Helical" evidence="6">
    <location>
        <begin position="390"/>
        <end position="412"/>
    </location>
</feature>
<feature type="domain" description="Membrane transport protein MMPL" evidence="7">
    <location>
        <begin position="210"/>
        <end position="431"/>
    </location>
</feature>
<gene>
    <name evidence="8" type="ORF">APB76_06230</name>
</gene>
<dbReference type="Gene3D" id="1.20.1640.10">
    <property type="entry name" value="Multidrug efflux transporter AcrB transmembrane domain"/>
    <property type="match status" value="2"/>
</dbReference>
<accession>A0A177Y234</accession>
<evidence type="ECO:0000256" key="4">
    <source>
        <dbReference type="ARBA" id="ARBA00022989"/>
    </source>
</evidence>
<feature type="transmembrane region" description="Helical" evidence="6">
    <location>
        <begin position="360"/>
        <end position="384"/>
    </location>
</feature>
<dbReference type="PANTHER" id="PTHR33406">
    <property type="entry name" value="MEMBRANE PROTEIN MJ1562-RELATED"/>
    <property type="match status" value="1"/>
</dbReference>
<dbReference type="PANTHER" id="PTHR33406:SF13">
    <property type="entry name" value="MEMBRANE PROTEIN YDFJ"/>
    <property type="match status" value="1"/>
</dbReference>
<dbReference type="GO" id="GO:0005886">
    <property type="term" value="C:plasma membrane"/>
    <property type="evidence" value="ECO:0007669"/>
    <property type="project" value="UniProtKB-SubCell"/>
</dbReference>
<sequence>MLNKRNSASKLPNSAEAKKTKKIALAWLGLVMLFITMLAKQWIWSAQSPIETNILKLLPINQQDPVAELAFESVSSNLSDKVVFVVTSDNADSAFAAASHLERSLTQTGLFNMVSGKVSATQQSQWASYYFDRRYQQLTSEQRDRLANQPQAQVQYVLQSLYNPFSGVTGQELSSDPFLLFRDYLSELTQLSSAFHLEQGFLATEFEGQKYVLVSATLKDSPYSLTAQQGVAEIESIERTLSEQFNAKTQHTGVLFYAQFGTQSAKSEISTIGLFSLLGVIILVVGVFRSTAPLSLALLSIGVGLLSALALTTWIFGRVHLFSLVFGASLIGVSIDYAFHYLTERLAAGRKWDSHKGLQHIFIAITLGLITSLIGYLGMLIAPFPGLQQLALFSSIGLVAAYATVVAWYPVLAVKHSADRKLPGQWFWHRWLALWTQPVVKYGVPLACLTIAVLPLTSLHYDDDIRQLQAMPERLKQQEEFISKLSGLQSSQQMLVVTAQNDEALLQRLESLEPQLESWQHEGVIQGHQSLSQYLSSTARQEQNYQLIKTLYQQQGTLLSNTLKLAQPPSLTAPLSLVSLQEYLTYTVSEPVRFLYIGQVEDKVASVVVLSELSQPKQIKAFTEAHSDISYLDKAEEISDLFANYRVKVMELVVIALAVISLLLMQRYGLKQSIKILMPCLVACVAGLATASAVGSTLNLFNLLALILIIGIGIDYTLFFAEKARSQSTLLAITLSAMTTLLSFGLLSLSQTHAIHSFGITVLSGIFVAWLLSPLAIEERKPS</sequence>
<dbReference type="RefSeq" id="WP_054961087.1">
    <property type="nucleotide sequence ID" value="NZ_LLEI02000021.1"/>
</dbReference>
<comment type="caution">
    <text evidence="8">The sequence shown here is derived from an EMBL/GenBank/DDBJ whole genome shotgun (WGS) entry which is preliminary data.</text>
</comment>
<feature type="transmembrane region" description="Helical" evidence="6">
    <location>
        <begin position="269"/>
        <end position="288"/>
    </location>
</feature>
<evidence type="ECO:0000313" key="9">
    <source>
        <dbReference type="Proteomes" id="UP000078406"/>
    </source>
</evidence>
<feature type="transmembrane region" description="Helical" evidence="6">
    <location>
        <begin position="295"/>
        <end position="315"/>
    </location>
</feature>
<feature type="transmembrane region" description="Helical" evidence="6">
    <location>
        <begin position="755"/>
        <end position="777"/>
    </location>
</feature>
<feature type="transmembrane region" description="Helical" evidence="6">
    <location>
        <begin position="700"/>
        <end position="718"/>
    </location>
</feature>
<evidence type="ECO:0000256" key="2">
    <source>
        <dbReference type="ARBA" id="ARBA00022475"/>
    </source>
</evidence>
<evidence type="ECO:0000256" key="6">
    <source>
        <dbReference type="SAM" id="Phobius"/>
    </source>
</evidence>
<feature type="transmembrane region" description="Helical" evidence="6">
    <location>
        <begin position="23"/>
        <end position="44"/>
    </location>
</feature>
<evidence type="ECO:0000256" key="3">
    <source>
        <dbReference type="ARBA" id="ARBA00022692"/>
    </source>
</evidence>
<name>A0A177Y234_9VIBR</name>
<dbReference type="InterPro" id="IPR004869">
    <property type="entry name" value="MMPL_dom"/>
</dbReference>
<keyword evidence="5 6" id="KW-0472">Membrane</keyword>
<comment type="subcellular location">
    <subcellularLocation>
        <location evidence="1">Cell membrane</location>
        <topology evidence="1">Multi-pass membrane protein</topology>
    </subcellularLocation>
</comment>
<dbReference type="Proteomes" id="UP000078406">
    <property type="component" value="Unassembled WGS sequence"/>
</dbReference>
<keyword evidence="3 6" id="KW-0812">Transmembrane</keyword>
<protein>
    <recommendedName>
        <fullName evidence="7">Membrane transport protein MMPL domain-containing protein</fullName>
    </recommendedName>
</protein>
<dbReference type="SUPFAM" id="SSF82866">
    <property type="entry name" value="Multidrug efflux transporter AcrB transmembrane domain"/>
    <property type="match status" value="2"/>
</dbReference>
<evidence type="ECO:0000256" key="5">
    <source>
        <dbReference type="ARBA" id="ARBA00023136"/>
    </source>
</evidence>
<dbReference type="AlphaFoldDB" id="A0A177Y234"/>
<feature type="transmembrane region" description="Helical" evidence="6">
    <location>
        <begin position="321"/>
        <end position="339"/>
    </location>
</feature>
<keyword evidence="2" id="KW-1003">Cell membrane</keyword>
<feature type="transmembrane region" description="Helical" evidence="6">
    <location>
        <begin position="645"/>
        <end position="664"/>
    </location>
</feature>
<feature type="transmembrane region" description="Helical" evidence="6">
    <location>
        <begin position="676"/>
        <end position="694"/>
    </location>
</feature>